<keyword evidence="3" id="KW-1185">Reference proteome</keyword>
<protein>
    <submittedName>
        <fullName evidence="2">Type II toxin-antitoxin system RelE/ParE family toxin</fullName>
    </submittedName>
</protein>
<sequence length="96" mass="11313">MSHRILIEKSALSFLHSLPEKTQRIISEKLQSLRNNPYPGIDGDKELLHLSGDYQLYLLHISRQYTVFYRIDSNQMIVKILDIMTIEKAHKKYGRL</sequence>
<dbReference type="Proteomes" id="UP000680656">
    <property type="component" value="Chromosome"/>
</dbReference>
<gene>
    <name evidence="2" type="ORF">KHC33_12650</name>
</gene>
<accession>A0A8E7B0F1</accession>
<name>A0A8E7B0F1_9EURY</name>
<proteinExistence type="predicted"/>
<keyword evidence="1" id="KW-1277">Toxin-antitoxin system</keyword>
<dbReference type="PANTHER" id="PTHR38813:SF1">
    <property type="entry name" value="TOXIN RELE1-RELATED"/>
    <property type="match status" value="1"/>
</dbReference>
<dbReference type="InterPro" id="IPR035093">
    <property type="entry name" value="RelE/ParE_toxin_dom_sf"/>
</dbReference>
<dbReference type="EMBL" id="CP075546">
    <property type="protein sequence ID" value="QVV88173.1"/>
    <property type="molecule type" value="Genomic_DNA"/>
</dbReference>
<dbReference type="InterPro" id="IPR052747">
    <property type="entry name" value="TA_system_RelE_toxin"/>
</dbReference>
<dbReference type="KEGG" id="mrtj:KHC33_12650"/>
<evidence type="ECO:0000313" key="3">
    <source>
        <dbReference type="Proteomes" id="UP000680656"/>
    </source>
</evidence>
<evidence type="ECO:0000313" key="2">
    <source>
        <dbReference type="EMBL" id="QVV88173.1"/>
    </source>
</evidence>
<dbReference type="GeneID" id="65098048"/>
<dbReference type="RefSeq" id="WP_214418990.1">
    <property type="nucleotide sequence ID" value="NZ_CP075546.1"/>
</dbReference>
<reference evidence="2 3" key="1">
    <citation type="submission" date="2021-05" db="EMBL/GenBank/DDBJ databases">
        <title>A novel Methanospirillum isolate from a pyrite-forming mixed culture.</title>
        <authorList>
            <person name="Bunk B."/>
            <person name="Sproer C."/>
            <person name="Spring S."/>
            <person name="Pester M."/>
        </authorList>
    </citation>
    <scope>NUCLEOTIDE SEQUENCE [LARGE SCALE GENOMIC DNA]</scope>
    <source>
        <strain evidence="2 3">J.3.6.1-F.2.7.3</strain>
    </source>
</reference>
<organism evidence="2 3">
    <name type="scientific">Methanospirillum purgamenti</name>
    <dbReference type="NCBI Taxonomy" id="2834276"/>
    <lineage>
        <taxon>Archaea</taxon>
        <taxon>Methanobacteriati</taxon>
        <taxon>Methanobacteriota</taxon>
        <taxon>Stenosarchaea group</taxon>
        <taxon>Methanomicrobia</taxon>
        <taxon>Methanomicrobiales</taxon>
        <taxon>Methanospirillaceae</taxon>
        <taxon>Methanospirillum</taxon>
    </lineage>
</organism>
<dbReference type="Pfam" id="PF05016">
    <property type="entry name" value="ParE_toxin"/>
    <property type="match status" value="1"/>
</dbReference>
<dbReference type="SUPFAM" id="SSF143011">
    <property type="entry name" value="RelE-like"/>
    <property type="match status" value="1"/>
</dbReference>
<dbReference type="Gene3D" id="3.30.2310.20">
    <property type="entry name" value="RelE-like"/>
    <property type="match status" value="1"/>
</dbReference>
<dbReference type="PANTHER" id="PTHR38813">
    <property type="match status" value="1"/>
</dbReference>
<dbReference type="AlphaFoldDB" id="A0A8E7B0F1"/>
<dbReference type="InterPro" id="IPR007712">
    <property type="entry name" value="RelE/ParE_toxin"/>
</dbReference>
<evidence type="ECO:0000256" key="1">
    <source>
        <dbReference type="ARBA" id="ARBA00022649"/>
    </source>
</evidence>